<keyword evidence="3" id="KW-1185">Reference proteome</keyword>
<feature type="region of interest" description="Disordered" evidence="1">
    <location>
        <begin position="35"/>
        <end position="60"/>
    </location>
</feature>
<dbReference type="EMBL" id="PYDT01000009">
    <property type="protein sequence ID" value="THU49108.1"/>
    <property type="molecule type" value="Genomic_DNA"/>
</dbReference>
<dbReference type="Proteomes" id="UP000317650">
    <property type="component" value="Chromosome 6"/>
</dbReference>
<name>A0A4S8IKX3_MUSBA</name>
<proteinExistence type="predicted"/>
<evidence type="ECO:0000256" key="1">
    <source>
        <dbReference type="SAM" id="MobiDB-lite"/>
    </source>
</evidence>
<protein>
    <submittedName>
        <fullName evidence="2">Uncharacterized protein</fullName>
    </submittedName>
</protein>
<gene>
    <name evidence="2" type="ORF">C4D60_Mb06t06070</name>
</gene>
<evidence type="ECO:0000313" key="2">
    <source>
        <dbReference type="EMBL" id="THU49108.1"/>
    </source>
</evidence>
<organism evidence="2 3">
    <name type="scientific">Musa balbisiana</name>
    <name type="common">Banana</name>
    <dbReference type="NCBI Taxonomy" id="52838"/>
    <lineage>
        <taxon>Eukaryota</taxon>
        <taxon>Viridiplantae</taxon>
        <taxon>Streptophyta</taxon>
        <taxon>Embryophyta</taxon>
        <taxon>Tracheophyta</taxon>
        <taxon>Spermatophyta</taxon>
        <taxon>Magnoliopsida</taxon>
        <taxon>Liliopsida</taxon>
        <taxon>Zingiberales</taxon>
        <taxon>Musaceae</taxon>
        <taxon>Musa</taxon>
    </lineage>
</organism>
<comment type="caution">
    <text evidence="2">The sequence shown here is derived from an EMBL/GenBank/DDBJ whole genome shotgun (WGS) entry which is preliminary data.</text>
</comment>
<reference evidence="2 3" key="1">
    <citation type="journal article" date="2019" name="Nat. Plants">
        <title>Genome sequencing of Musa balbisiana reveals subgenome evolution and function divergence in polyploid bananas.</title>
        <authorList>
            <person name="Yao X."/>
        </authorList>
    </citation>
    <scope>NUCLEOTIDE SEQUENCE [LARGE SCALE GENOMIC DNA]</scope>
    <source>
        <strain evidence="3">cv. DH-PKW</strain>
        <tissue evidence="2">Leaves</tissue>
    </source>
</reference>
<sequence>MTANQTPSRFPSPATAFDDDLFSYYFSFFHDTAAASDPQPSSALPSAMEPNPNKRPREDDLYPSRLVALKPSSSSSSPPPSLEDVFRLSRVIVFAPSAVADSCSPFSPSLSLSTATHGSLSLHARLAPVLAISISGTGGSCTDNMSDRAGGRYASVWQTLNLKHGADSVKHDYSDWDDKNPKVSTCNADTKIMPGSNTPQEVAANNYMVMSLDRQSTLGFFVFIEEPEFNSL</sequence>
<evidence type="ECO:0000313" key="3">
    <source>
        <dbReference type="Proteomes" id="UP000317650"/>
    </source>
</evidence>
<dbReference type="AlphaFoldDB" id="A0A4S8IKX3"/>
<accession>A0A4S8IKX3</accession>